<reference evidence="1" key="1">
    <citation type="submission" date="2022-01" db="EMBL/GenBank/DDBJ databases">
        <title>PSI-footprinting approach for the identification of protein synthesis inhibitor producers.</title>
        <authorList>
            <person name="Handel F."/>
            <person name="Kulik A."/>
            <person name="Wex K.W."/>
            <person name="Berscheid A."/>
            <person name="Saur J.S."/>
            <person name="Winkler A."/>
            <person name="Wibberg D."/>
            <person name="Kalinowski J."/>
            <person name="Broetz-Oesterhelt H."/>
            <person name="Mast Y."/>
        </authorList>
    </citation>
    <scope>NUCLEOTIDE SEQUENCE</scope>
    <source>
        <strain evidence="1">KNN 49.3e</strain>
    </source>
</reference>
<evidence type="ECO:0000313" key="1">
    <source>
        <dbReference type="EMBL" id="UQS22880.1"/>
    </source>
</evidence>
<dbReference type="EMBL" id="CP091196">
    <property type="protein sequence ID" value="UQS22880.1"/>
    <property type="molecule type" value="Genomic_DNA"/>
</dbReference>
<gene>
    <name evidence="1" type="ORF">L1857_08640</name>
</gene>
<accession>A0ABY4NS44</accession>
<evidence type="ECO:0000313" key="2">
    <source>
        <dbReference type="Proteomes" id="UP000830158"/>
    </source>
</evidence>
<keyword evidence="2" id="KW-1185">Reference proteome</keyword>
<organism evidence="1 2">
    <name type="scientific">Amycolatopsis thermalba</name>
    <dbReference type="NCBI Taxonomy" id="944492"/>
    <lineage>
        <taxon>Bacteria</taxon>
        <taxon>Bacillati</taxon>
        <taxon>Actinomycetota</taxon>
        <taxon>Actinomycetes</taxon>
        <taxon>Pseudonocardiales</taxon>
        <taxon>Pseudonocardiaceae</taxon>
        <taxon>Amycolatopsis</taxon>
    </lineage>
</organism>
<sequence length="115" mass="13481">MIIQHTVTRRRDEYTYFFCRNRQQGNCTAPYVNVSVAEHAVERYYATVSQRRITDALATLTADAADHVPGRTCDPVQIYQSCTDDQRRLLNHALFRRLYLADDRITNHELWPPTH</sequence>
<proteinExistence type="predicted"/>
<dbReference type="RefSeq" id="WP_240323337.1">
    <property type="nucleotide sequence ID" value="NZ_CP091196.1"/>
</dbReference>
<protein>
    <recommendedName>
        <fullName evidence="3">Recombinase zinc beta ribbon domain-containing protein</fullName>
    </recommendedName>
</protein>
<evidence type="ECO:0008006" key="3">
    <source>
        <dbReference type="Google" id="ProtNLM"/>
    </source>
</evidence>
<name>A0ABY4NS44_9PSEU</name>
<dbReference type="Proteomes" id="UP000830158">
    <property type="component" value="Chromosome"/>
</dbReference>